<organism evidence="2 3">
    <name type="scientific">Cytobacillus firmus</name>
    <name type="common">Bacillus firmus</name>
    <dbReference type="NCBI Taxonomy" id="1399"/>
    <lineage>
        <taxon>Bacteria</taxon>
        <taxon>Bacillati</taxon>
        <taxon>Bacillota</taxon>
        <taxon>Bacilli</taxon>
        <taxon>Bacillales</taxon>
        <taxon>Bacillaceae</taxon>
        <taxon>Cytobacillus</taxon>
    </lineage>
</organism>
<dbReference type="SUPFAM" id="SSF75304">
    <property type="entry name" value="Amidase signature (AS) enzymes"/>
    <property type="match status" value="1"/>
</dbReference>
<reference evidence="2 3" key="1">
    <citation type="journal article" date="2020" name="G3 (Bethesda)">
        <title>Whole Genome Sequencing and Comparative Genomics of Two Nematicidal Bacillus Strains Reveals a Wide Range of Possible Virulence Factors.</title>
        <authorList>
            <person name="Susic N."/>
            <person name="Janezic S."/>
            <person name="Rupnik M."/>
            <person name="Geric Stare B."/>
        </authorList>
    </citation>
    <scope>NUCLEOTIDE SEQUENCE [LARGE SCALE GENOMIC DNA]</scope>
    <source>
        <strain evidence="2 3">I-1582</strain>
    </source>
</reference>
<dbReference type="Pfam" id="PF01425">
    <property type="entry name" value="Amidase"/>
    <property type="match status" value="1"/>
</dbReference>
<dbReference type="Gene3D" id="3.90.1300.10">
    <property type="entry name" value="Amidase signature (AS) domain"/>
    <property type="match status" value="1"/>
</dbReference>
<dbReference type="InterPro" id="IPR036928">
    <property type="entry name" value="AS_sf"/>
</dbReference>
<gene>
    <name evidence="2" type="ORF">KIS1582_0730</name>
</gene>
<accession>A0A800NER8</accession>
<dbReference type="AlphaFoldDB" id="A0A800NER8"/>
<feature type="domain" description="Amidase" evidence="1">
    <location>
        <begin position="36"/>
        <end position="471"/>
    </location>
</feature>
<evidence type="ECO:0000259" key="1">
    <source>
        <dbReference type="Pfam" id="PF01425"/>
    </source>
</evidence>
<comment type="caution">
    <text evidence="2">The sequence shown here is derived from an EMBL/GenBank/DDBJ whole genome shotgun (WGS) entry which is preliminary data.</text>
</comment>
<protein>
    <submittedName>
        <fullName evidence="2">Putative secreted amidase</fullName>
    </submittedName>
</protein>
<dbReference type="NCBIfam" id="NF005300">
    <property type="entry name" value="PRK06828.1"/>
    <property type="match status" value="1"/>
</dbReference>
<dbReference type="PANTHER" id="PTHR42678:SF34">
    <property type="entry name" value="OS04G0183300 PROTEIN"/>
    <property type="match status" value="1"/>
</dbReference>
<dbReference type="InterPro" id="IPR023631">
    <property type="entry name" value="Amidase_dom"/>
</dbReference>
<dbReference type="EMBL" id="VDEM01000004">
    <property type="protein sequence ID" value="KAF0825423.1"/>
    <property type="molecule type" value="Genomic_DNA"/>
</dbReference>
<name>A0A800NER8_CYTFI</name>
<dbReference type="Proteomes" id="UP000465778">
    <property type="component" value="Unassembled WGS sequence"/>
</dbReference>
<proteinExistence type="predicted"/>
<evidence type="ECO:0000313" key="2">
    <source>
        <dbReference type="EMBL" id="KAF0825423.1"/>
    </source>
</evidence>
<evidence type="ECO:0000313" key="3">
    <source>
        <dbReference type="Proteomes" id="UP000465778"/>
    </source>
</evidence>
<sequence length="496" mass="53557">MMENPRLKNFHDDYLLEATIEELQEKMQNGEITSKEIVLMYMNRIGQLDQNIHSVLELNPDALHIAAALDAEREKKGPRSPLHGIPILLKDNIDTGDKMQTTAGSLALKGHYAQSDSFVAFQLRKAGAVIIGKTNMTEWANFMTEGMPSGYSSRGGQTLNPYGPGKFDVGGSSAGSGAAIAANFAAAAIGTETSGSILSPASQNSLVGIKPTVGLISRTGIIPIAHSQDTAGPMARTVKDAAILLNVLAVSDENDPVTLTNRDLQGKDFTAFLDGNGNGLHGARIGIARETYFDYLSSEKLAVMNQAVARLNELGAEVVDEMVIPSTKTEWSYDVLTYEFKADVNAYLRTVAPHLHIRTLSDVIKFNEKNSEKCLKYGQSILIEAEETSGDLTEMAYISALEKDIYFSGEQGIDYVMQEHNLDAIVFPNNYGAGIPAKAGYPSITVPAGYTPEGEPVGITFTGLAYSEPLLIKLAYAFEQATRHRKAPELGVLASE</sequence>
<dbReference type="PANTHER" id="PTHR42678">
    <property type="entry name" value="AMIDASE"/>
    <property type="match status" value="1"/>
</dbReference>